<evidence type="ECO:0000313" key="2">
    <source>
        <dbReference type="EMBL" id="KAK4298162.1"/>
    </source>
</evidence>
<feature type="domain" description="ERCC6L2-like ribbon-helix-helix" evidence="1">
    <location>
        <begin position="23"/>
        <end position="79"/>
    </location>
</feature>
<comment type="caution">
    <text evidence="2">The sequence shown here is derived from an EMBL/GenBank/DDBJ whole genome shotgun (WGS) entry which is preliminary data.</text>
</comment>
<organism evidence="2 3">
    <name type="scientific">Petrolisthes manimaculis</name>
    <dbReference type="NCBI Taxonomy" id="1843537"/>
    <lineage>
        <taxon>Eukaryota</taxon>
        <taxon>Metazoa</taxon>
        <taxon>Ecdysozoa</taxon>
        <taxon>Arthropoda</taxon>
        <taxon>Crustacea</taxon>
        <taxon>Multicrustacea</taxon>
        <taxon>Malacostraca</taxon>
        <taxon>Eumalacostraca</taxon>
        <taxon>Eucarida</taxon>
        <taxon>Decapoda</taxon>
        <taxon>Pleocyemata</taxon>
        <taxon>Anomura</taxon>
        <taxon>Galatheoidea</taxon>
        <taxon>Porcellanidae</taxon>
        <taxon>Petrolisthes</taxon>
    </lineage>
</organism>
<sequence>MSDPVNSRITLSTSRETLLYGQTPKAIRRQQLERMAEEAGMSVSDLAEKIASGNTLQRLHLLKDYHTKLRPNLIPFFNHMLAGLGADGEEGGGVGEGGVGVGEREGVVCFVYGIVSV</sequence>
<evidence type="ECO:0000313" key="3">
    <source>
        <dbReference type="Proteomes" id="UP001292094"/>
    </source>
</evidence>
<dbReference type="EMBL" id="JAWZYT010003481">
    <property type="protein sequence ID" value="KAK4298162.1"/>
    <property type="molecule type" value="Genomic_DNA"/>
</dbReference>
<gene>
    <name evidence="2" type="ORF">Pmani_029469</name>
</gene>
<reference evidence="2" key="1">
    <citation type="submission" date="2023-11" db="EMBL/GenBank/DDBJ databases">
        <title>Genome assemblies of two species of porcelain crab, Petrolisthes cinctipes and Petrolisthes manimaculis (Anomura: Porcellanidae).</title>
        <authorList>
            <person name="Angst P."/>
        </authorList>
    </citation>
    <scope>NUCLEOTIDE SEQUENCE</scope>
    <source>
        <strain evidence="2">PB745_02</strain>
        <tissue evidence="2">Gill</tissue>
    </source>
</reference>
<protein>
    <recommendedName>
        <fullName evidence="1">ERCC6L2-like ribbon-helix-helix domain-containing protein</fullName>
    </recommendedName>
</protein>
<accession>A0AAE1NZY6</accession>
<dbReference type="InterPro" id="IPR057931">
    <property type="entry name" value="RHH_ERCC6L2"/>
</dbReference>
<keyword evidence="3" id="KW-1185">Reference proteome</keyword>
<dbReference type="Pfam" id="PF25806">
    <property type="entry name" value="RHH_ERCC6L2"/>
    <property type="match status" value="1"/>
</dbReference>
<evidence type="ECO:0000259" key="1">
    <source>
        <dbReference type="Pfam" id="PF25806"/>
    </source>
</evidence>
<dbReference type="Proteomes" id="UP001292094">
    <property type="component" value="Unassembled WGS sequence"/>
</dbReference>
<name>A0AAE1NZY6_9EUCA</name>
<proteinExistence type="predicted"/>
<dbReference type="AlphaFoldDB" id="A0AAE1NZY6"/>